<feature type="domain" description="Retrotransposon Copia-like N-terminal" evidence="2">
    <location>
        <begin position="8"/>
        <end position="34"/>
    </location>
</feature>
<evidence type="ECO:0000256" key="1">
    <source>
        <dbReference type="SAM" id="MobiDB-lite"/>
    </source>
</evidence>
<feature type="region of interest" description="Disordered" evidence="1">
    <location>
        <begin position="43"/>
        <end position="67"/>
    </location>
</feature>
<dbReference type="InterPro" id="IPR029472">
    <property type="entry name" value="Copia-like_N"/>
</dbReference>
<dbReference type="EMBL" id="BAABME010002644">
    <property type="protein sequence ID" value="GAA0155528.1"/>
    <property type="molecule type" value="Genomic_DNA"/>
</dbReference>
<protein>
    <recommendedName>
        <fullName evidence="2">Retrotransposon Copia-like N-terminal domain-containing protein</fullName>
    </recommendedName>
</protein>
<proteinExistence type="predicted"/>
<name>A0AAV3PW91_LITER</name>
<dbReference type="AlphaFoldDB" id="A0AAV3PW91"/>
<organism evidence="3 4">
    <name type="scientific">Lithospermum erythrorhizon</name>
    <name type="common">Purple gromwell</name>
    <name type="synonym">Lithospermum officinale var. erythrorhizon</name>
    <dbReference type="NCBI Taxonomy" id="34254"/>
    <lineage>
        <taxon>Eukaryota</taxon>
        <taxon>Viridiplantae</taxon>
        <taxon>Streptophyta</taxon>
        <taxon>Embryophyta</taxon>
        <taxon>Tracheophyta</taxon>
        <taxon>Spermatophyta</taxon>
        <taxon>Magnoliopsida</taxon>
        <taxon>eudicotyledons</taxon>
        <taxon>Gunneridae</taxon>
        <taxon>Pentapetalae</taxon>
        <taxon>asterids</taxon>
        <taxon>lamiids</taxon>
        <taxon>Boraginales</taxon>
        <taxon>Boraginaceae</taxon>
        <taxon>Boraginoideae</taxon>
        <taxon>Lithospermeae</taxon>
        <taxon>Lithospermum</taxon>
    </lineage>
</organism>
<evidence type="ECO:0000313" key="4">
    <source>
        <dbReference type="Proteomes" id="UP001454036"/>
    </source>
</evidence>
<evidence type="ECO:0000259" key="2">
    <source>
        <dbReference type="Pfam" id="PF14244"/>
    </source>
</evidence>
<gene>
    <name evidence="3" type="ORF">LIER_13237</name>
</gene>
<comment type="caution">
    <text evidence="3">The sequence shown here is derived from an EMBL/GenBank/DDBJ whole genome shotgun (WGS) entry which is preliminary data.</text>
</comment>
<dbReference type="Pfam" id="PF14244">
    <property type="entry name" value="Retrotran_gag_3"/>
    <property type="match status" value="1"/>
</dbReference>
<accession>A0AAV3PW91</accession>
<keyword evidence="4" id="KW-1185">Reference proteome</keyword>
<reference evidence="3 4" key="1">
    <citation type="submission" date="2024-01" db="EMBL/GenBank/DDBJ databases">
        <title>The complete chloroplast genome sequence of Lithospermum erythrorhizon: insights into the phylogenetic relationship among Boraginaceae species and the maternal lineages of purple gromwells.</title>
        <authorList>
            <person name="Okada T."/>
            <person name="Watanabe K."/>
        </authorList>
    </citation>
    <scope>NUCLEOTIDE SEQUENCE [LARGE SCALE GENOMIC DNA]</scope>
</reference>
<dbReference type="Proteomes" id="UP001454036">
    <property type="component" value="Unassembled WGS sequence"/>
</dbReference>
<sequence length="67" mass="7292">MEGNQEGSSISCPPRLDGTNYHYWKAKMIAFLSMGNLTNNLRGDSKGEDVQTSAAHYSMGNPKNGGR</sequence>
<evidence type="ECO:0000313" key="3">
    <source>
        <dbReference type="EMBL" id="GAA0155528.1"/>
    </source>
</evidence>